<evidence type="ECO:0000313" key="3">
    <source>
        <dbReference type="EMBL" id="ORZ17014.1"/>
    </source>
</evidence>
<comment type="caution">
    <text evidence="3">The sequence shown here is derived from an EMBL/GenBank/DDBJ whole genome shotgun (WGS) entry which is preliminary data.</text>
</comment>
<dbReference type="InterPro" id="IPR019371">
    <property type="entry name" value="KxDL_dom"/>
</dbReference>
<organism evidence="3 4">
    <name type="scientific">Absidia repens</name>
    <dbReference type="NCBI Taxonomy" id="90262"/>
    <lineage>
        <taxon>Eukaryota</taxon>
        <taxon>Fungi</taxon>
        <taxon>Fungi incertae sedis</taxon>
        <taxon>Mucoromycota</taxon>
        <taxon>Mucoromycotina</taxon>
        <taxon>Mucoromycetes</taxon>
        <taxon>Mucorales</taxon>
        <taxon>Cunninghamellaceae</taxon>
        <taxon>Absidia</taxon>
    </lineage>
</organism>
<comment type="similarity">
    <text evidence="1">Belongs to the KXD1 family.</text>
</comment>
<evidence type="ECO:0000256" key="1">
    <source>
        <dbReference type="ARBA" id="ARBA00005913"/>
    </source>
</evidence>
<dbReference type="Pfam" id="PF10241">
    <property type="entry name" value="KxDL"/>
    <property type="match status" value="1"/>
</dbReference>
<dbReference type="InterPro" id="IPR039843">
    <property type="entry name" value="KXD1-like"/>
</dbReference>
<dbReference type="AlphaFoldDB" id="A0A1X2IIA0"/>
<keyword evidence="4" id="KW-1185">Reference proteome</keyword>
<dbReference type="STRING" id="90262.A0A1X2IIA0"/>
<dbReference type="OrthoDB" id="10258877at2759"/>
<protein>
    <recommendedName>
        <fullName evidence="2">KxDL domain-containing protein</fullName>
    </recommendedName>
</protein>
<dbReference type="GO" id="GO:0032418">
    <property type="term" value="P:lysosome localization"/>
    <property type="evidence" value="ECO:0007669"/>
    <property type="project" value="TreeGrafter"/>
</dbReference>
<name>A0A1X2IIA0_9FUNG</name>
<reference evidence="3 4" key="1">
    <citation type="submission" date="2016-07" db="EMBL/GenBank/DDBJ databases">
        <title>Pervasive Adenine N6-methylation of Active Genes in Fungi.</title>
        <authorList>
            <consortium name="DOE Joint Genome Institute"/>
            <person name="Mondo S.J."/>
            <person name="Dannebaum R.O."/>
            <person name="Kuo R.C."/>
            <person name="Labutti K."/>
            <person name="Haridas S."/>
            <person name="Kuo A."/>
            <person name="Salamov A."/>
            <person name="Ahrendt S.R."/>
            <person name="Lipzen A."/>
            <person name="Sullivan W."/>
            <person name="Andreopoulos W.B."/>
            <person name="Clum A."/>
            <person name="Lindquist E."/>
            <person name="Daum C."/>
            <person name="Ramamoorthy G.K."/>
            <person name="Gryganskyi A."/>
            <person name="Culley D."/>
            <person name="Magnuson J.K."/>
            <person name="James T.Y."/>
            <person name="O'Malley M.A."/>
            <person name="Stajich J.E."/>
            <person name="Spatafora J.W."/>
            <person name="Visel A."/>
            <person name="Grigoriev I.V."/>
        </authorList>
    </citation>
    <scope>NUCLEOTIDE SEQUENCE [LARGE SCALE GENOMIC DNA]</scope>
    <source>
        <strain evidence="3 4">NRRL 1336</strain>
    </source>
</reference>
<accession>A0A1X2IIA0</accession>
<evidence type="ECO:0000259" key="2">
    <source>
        <dbReference type="Pfam" id="PF10241"/>
    </source>
</evidence>
<dbReference type="EMBL" id="MCGE01000010">
    <property type="protein sequence ID" value="ORZ17014.1"/>
    <property type="molecule type" value="Genomic_DNA"/>
</dbReference>
<feature type="domain" description="KxDL" evidence="2">
    <location>
        <begin position="16"/>
        <end position="94"/>
    </location>
</feature>
<proteinExistence type="inferred from homology"/>
<evidence type="ECO:0000313" key="4">
    <source>
        <dbReference type="Proteomes" id="UP000193560"/>
    </source>
</evidence>
<dbReference type="PANTHER" id="PTHR13511:SF0">
    <property type="entry name" value="KXDL MOTIF-CONTAINING PROTEIN 1"/>
    <property type="match status" value="1"/>
</dbReference>
<dbReference type="PANTHER" id="PTHR13511">
    <property type="entry name" value="KXDL MOTIF-CONTAINING PROTEIN 1"/>
    <property type="match status" value="1"/>
</dbReference>
<dbReference type="GO" id="GO:0099078">
    <property type="term" value="C:BORC complex"/>
    <property type="evidence" value="ECO:0007669"/>
    <property type="project" value="TreeGrafter"/>
</dbReference>
<gene>
    <name evidence="3" type="ORF">BCR42DRAFT_413755</name>
</gene>
<dbReference type="Proteomes" id="UP000193560">
    <property type="component" value="Unassembled WGS sequence"/>
</dbReference>
<sequence>MTLPNTFAHHIIEIDNQDDVTTMLKNQDDCLEIYQSSQRNLEAFNNFSESRYRQVHGHFEAHTKLLHEVKSDLNGVFIKLKKVKALLEQQYPVEMNLALDAHPPLVVTDD</sequence>